<keyword evidence="1" id="KW-0812">Transmembrane</keyword>
<dbReference type="AlphaFoldDB" id="A0A0P9ERQ7"/>
<dbReference type="Pfam" id="PF11899">
    <property type="entry name" value="DUF3419"/>
    <property type="match status" value="1"/>
</dbReference>
<keyword evidence="1" id="KW-1133">Transmembrane helix</keyword>
<proteinExistence type="predicted"/>
<dbReference type="CDD" id="cd02440">
    <property type="entry name" value="AdoMet_MTases"/>
    <property type="match status" value="1"/>
</dbReference>
<keyword evidence="1" id="KW-0472">Membrane</keyword>
<evidence type="ECO:0000313" key="2">
    <source>
        <dbReference type="EMBL" id="KPV72055.1"/>
    </source>
</evidence>
<dbReference type="RefSeq" id="XP_018268104.1">
    <property type="nucleotide sequence ID" value="XM_018413658.1"/>
</dbReference>
<dbReference type="GeneID" id="28974107"/>
<evidence type="ECO:0000256" key="1">
    <source>
        <dbReference type="SAM" id="Phobius"/>
    </source>
</evidence>
<dbReference type="InterPro" id="IPR021829">
    <property type="entry name" value="DUF3419"/>
</dbReference>
<dbReference type="Proteomes" id="UP000053890">
    <property type="component" value="Unassembled WGS sequence"/>
</dbReference>
<dbReference type="PANTHER" id="PTHR47473">
    <property type="entry name" value="BTA1P"/>
    <property type="match status" value="1"/>
</dbReference>
<evidence type="ECO:0008006" key="4">
    <source>
        <dbReference type="Google" id="ProtNLM"/>
    </source>
</evidence>
<name>A0A0P9ERQ7_RHOGW</name>
<dbReference type="OMA" id="VCDFYVQ"/>
<protein>
    <recommendedName>
        <fullName evidence="4">Methyltransferase domain-containing protein</fullName>
    </recommendedName>
</protein>
<dbReference type="PANTHER" id="PTHR47473:SF1">
    <property type="entry name" value="METHYLTRANSFERASE DOMAIN-CONTAINING PROTEIN"/>
    <property type="match status" value="1"/>
</dbReference>
<dbReference type="OrthoDB" id="10253390at2759"/>
<evidence type="ECO:0000313" key="3">
    <source>
        <dbReference type="Proteomes" id="UP000053890"/>
    </source>
</evidence>
<dbReference type="InterPro" id="IPR029063">
    <property type="entry name" value="SAM-dependent_MTases_sf"/>
</dbReference>
<dbReference type="SUPFAM" id="SSF53335">
    <property type="entry name" value="S-adenosyl-L-methionine-dependent methyltransferases"/>
    <property type="match status" value="1"/>
</dbReference>
<accession>A0A0P9ERQ7</accession>
<sequence length="796" mass="90192">MSSRVVLLAAAGTLALFARPLRAHLDTFIKHEGASSWLVGTVIALVGLSAFAAEALVACQFAWNCFVKPLGKNSTQEGRLNRFYEGQAAIYDKTRSRLLQGRTTMLKLSAAHLHEQRRREPNKRLVWLDIGGGTGWNVEEMDKYFPISSFDAVYVLDLCGPLLEVSRKRFAARGWDNVHCLLQDATTFVLPTWNESGLDGEVGGLDYVTLSYSLSMMPDHMTLLDRIDRVLSPSGLLAVADFYVSAREPTTVAGVIGDVGSRQCSYWTRTFWLNWFSFDHVDLHPSRRHYLEHRFATIKSFNGRNAFIPFITSIPYYVSLHTSRRIDTSKANQAYEVDAGNTISASPSPLLMPILHRQHSNDVPDLALGLSAALEQSDSCRIDISPEVQLSSFHFGWRHHRVPYVADVVHREFRSWIYSFAWEDPRVDVEHIKLGKEDEVLCITSGGENAMHYAIDAAPRRVHSCDLNPAQGHLLELKLAGIMALDYDDYWMMWGEGRHPRFRELLDTKLSPFLTSHAYQFWRQNDTVFDRNFYYRGYSGHALRLAKWALWLAGVHASTAKMCATTDLDEQRRLWNTKIRPVLLSSTLTKLFFSNPLFLWNALGVPINQAKTFLAETTVAQFAADTFDPVALNTSIATDNYFYQLCLQGRYTKSSCPEFLTRGGFDKLKKDNAAALDCMRIHTDSIANVMRRLGSNSLTVAIIMDLQDWFPNTVDAPPSSPSDKPCNLTATIRTLHMALKPNGRVFFRSAAQVPWYLELYRREGFEVECIHKREIGGISPIDRVNMYASFYKCTKL</sequence>
<dbReference type="EMBL" id="KQ474089">
    <property type="protein sequence ID" value="KPV72055.1"/>
    <property type="molecule type" value="Genomic_DNA"/>
</dbReference>
<feature type="transmembrane region" description="Helical" evidence="1">
    <location>
        <begin position="39"/>
        <end position="63"/>
    </location>
</feature>
<dbReference type="Gene3D" id="3.40.50.150">
    <property type="entry name" value="Vaccinia Virus protein VP39"/>
    <property type="match status" value="1"/>
</dbReference>
<dbReference type="Pfam" id="PF13489">
    <property type="entry name" value="Methyltransf_23"/>
    <property type="match status" value="1"/>
</dbReference>
<keyword evidence="3" id="KW-1185">Reference proteome</keyword>
<gene>
    <name evidence="2" type="ORF">RHOBADRAFT_39800</name>
</gene>
<reference evidence="2 3" key="1">
    <citation type="journal article" date="2015" name="Front. Microbiol.">
        <title>Genome sequence of the plant growth promoting endophytic yeast Rhodotorula graminis WP1.</title>
        <authorList>
            <person name="Firrincieli A."/>
            <person name="Otillar R."/>
            <person name="Salamov A."/>
            <person name="Schmutz J."/>
            <person name="Khan Z."/>
            <person name="Redman R.S."/>
            <person name="Fleck N.D."/>
            <person name="Lindquist E."/>
            <person name="Grigoriev I.V."/>
            <person name="Doty S.L."/>
        </authorList>
    </citation>
    <scope>NUCLEOTIDE SEQUENCE [LARGE SCALE GENOMIC DNA]</scope>
    <source>
        <strain evidence="2 3">WP1</strain>
    </source>
</reference>
<dbReference type="STRING" id="578459.A0A0P9ERQ7"/>
<organism evidence="2 3">
    <name type="scientific">Rhodotorula graminis (strain WP1)</name>
    <dbReference type="NCBI Taxonomy" id="578459"/>
    <lineage>
        <taxon>Eukaryota</taxon>
        <taxon>Fungi</taxon>
        <taxon>Dikarya</taxon>
        <taxon>Basidiomycota</taxon>
        <taxon>Pucciniomycotina</taxon>
        <taxon>Microbotryomycetes</taxon>
        <taxon>Sporidiobolales</taxon>
        <taxon>Sporidiobolaceae</taxon>
        <taxon>Rhodotorula</taxon>
    </lineage>
</organism>